<keyword evidence="2" id="KW-1185">Reference proteome</keyword>
<evidence type="ECO:0000313" key="1">
    <source>
        <dbReference type="EMBL" id="KAI0046955.1"/>
    </source>
</evidence>
<organism evidence="1 2">
    <name type="scientific">Auriscalpium vulgare</name>
    <dbReference type="NCBI Taxonomy" id="40419"/>
    <lineage>
        <taxon>Eukaryota</taxon>
        <taxon>Fungi</taxon>
        <taxon>Dikarya</taxon>
        <taxon>Basidiomycota</taxon>
        <taxon>Agaricomycotina</taxon>
        <taxon>Agaricomycetes</taxon>
        <taxon>Russulales</taxon>
        <taxon>Auriscalpiaceae</taxon>
        <taxon>Auriscalpium</taxon>
    </lineage>
</organism>
<dbReference type="Proteomes" id="UP000814033">
    <property type="component" value="Unassembled WGS sequence"/>
</dbReference>
<reference evidence="1" key="1">
    <citation type="submission" date="2021-02" db="EMBL/GenBank/DDBJ databases">
        <authorList>
            <consortium name="DOE Joint Genome Institute"/>
            <person name="Ahrendt S."/>
            <person name="Looney B.P."/>
            <person name="Miyauchi S."/>
            <person name="Morin E."/>
            <person name="Drula E."/>
            <person name="Courty P.E."/>
            <person name="Chicoki N."/>
            <person name="Fauchery L."/>
            <person name="Kohler A."/>
            <person name="Kuo A."/>
            <person name="Labutti K."/>
            <person name="Pangilinan J."/>
            <person name="Lipzen A."/>
            <person name="Riley R."/>
            <person name="Andreopoulos W."/>
            <person name="He G."/>
            <person name="Johnson J."/>
            <person name="Barry K.W."/>
            <person name="Grigoriev I.V."/>
            <person name="Nagy L."/>
            <person name="Hibbett D."/>
            <person name="Henrissat B."/>
            <person name="Matheny P.B."/>
            <person name="Labbe J."/>
            <person name="Martin F."/>
        </authorList>
    </citation>
    <scope>NUCLEOTIDE SEQUENCE</scope>
    <source>
        <strain evidence="1">FP105234-sp</strain>
    </source>
</reference>
<dbReference type="EMBL" id="MU275913">
    <property type="protein sequence ID" value="KAI0046955.1"/>
    <property type="molecule type" value="Genomic_DNA"/>
</dbReference>
<sequence length="204" mass="22523">MIATSFMTSVPVGGATAWPPRMSDMDVARPRLFTHWRPSLDDGRVYGEEAVIRRPAGSRTRSSSISAGSESSTVYYDACSSPSWSSRASTPDPCPSTSPSSSSASSTPRSQTSTSPFSAYAVHEQRLFGRTPAWDDEPSFSEYYAMHQNENGSMISRAQRETIWGDAYMPDVHHSTQMLLARSLPALRKPSTLPDWDVITYLRD</sequence>
<proteinExistence type="predicted"/>
<gene>
    <name evidence="1" type="ORF">FA95DRAFT_1679371</name>
</gene>
<reference evidence="1" key="2">
    <citation type="journal article" date="2022" name="New Phytol.">
        <title>Evolutionary transition to the ectomycorrhizal habit in the genomes of a hyperdiverse lineage of mushroom-forming fungi.</title>
        <authorList>
            <person name="Looney B."/>
            <person name="Miyauchi S."/>
            <person name="Morin E."/>
            <person name="Drula E."/>
            <person name="Courty P.E."/>
            <person name="Kohler A."/>
            <person name="Kuo A."/>
            <person name="LaButti K."/>
            <person name="Pangilinan J."/>
            <person name="Lipzen A."/>
            <person name="Riley R."/>
            <person name="Andreopoulos W."/>
            <person name="He G."/>
            <person name="Johnson J."/>
            <person name="Nolan M."/>
            <person name="Tritt A."/>
            <person name="Barry K.W."/>
            <person name="Grigoriev I.V."/>
            <person name="Nagy L.G."/>
            <person name="Hibbett D."/>
            <person name="Henrissat B."/>
            <person name="Matheny P.B."/>
            <person name="Labbe J."/>
            <person name="Martin F.M."/>
        </authorList>
    </citation>
    <scope>NUCLEOTIDE SEQUENCE</scope>
    <source>
        <strain evidence="1">FP105234-sp</strain>
    </source>
</reference>
<protein>
    <submittedName>
        <fullName evidence="1">Uncharacterized protein</fullName>
    </submittedName>
</protein>
<evidence type="ECO:0000313" key="2">
    <source>
        <dbReference type="Proteomes" id="UP000814033"/>
    </source>
</evidence>
<name>A0ACB8RSF3_9AGAM</name>
<comment type="caution">
    <text evidence="1">The sequence shown here is derived from an EMBL/GenBank/DDBJ whole genome shotgun (WGS) entry which is preliminary data.</text>
</comment>
<accession>A0ACB8RSF3</accession>